<reference evidence="15 16" key="1">
    <citation type="submission" date="2019-07" db="EMBL/GenBank/DDBJ databases">
        <title>Genomic Encyclopedia of Type Strains, Phase III (KMG-III): the genomes of soil and plant-associated and newly described type strains.</title>
        <authorList>
            <person name="Whitman W."/>
        </authorList>
    </citation>
    <scope>NUCLEOTIDE SEQUENCE [LARGE SCALE GENOMIC DNA]</scope>
    <source>
        <strain evidence="15 16">BL24</strain>
    </source>
</reference>
<dbReference type="InterPro" id="IPR004358">
    <property type="entry name" value="Sig_transdc_His_kin-like_C"/>
</dbReference>
<keyword evidence="11 12" id="KW-0472">Membrane</keyword>
<dbReference type="AlphaFoldDB" id="A0A5S5CJ66"/>
<keyword evidence="12" id="KW-0812">Transmembrane</keyword>
<evidence type="ECO:0000256" key="8">
    <source>
        <dbReference type="ARBA" id="ARBA00022777"/>
    </source>
</evidence>
<feature type="transmembrane region" description="Helical" evidence="12">
    <location>
        <begin position="12"/>
        <end position="33"/>
    </location>
</feature>
<sequence>MSFYRTLSIRTQLLLMVAVIAVVMFSIIAVTYVQMAGIITRNNERYTNDIISQIRQTVHANKDVIDRLMSNIAFDADVQNFLTRPDVADIYGTSKKVNSLFLNMSNLKEGILDIVVYGEQSRWYDLYGGKKKIMPFVNAILARDTPYYFGMQNFGDTYQSENGYLIGMKIRSYQPGEQFNAVIGTLFFILDPKALIGQEGGEQAEAIATESFLIDRGNKIMSSRDPQQVGLKLNAILAEGQTAGGARNVELNGRVYIVQTEDLPEINGMIVSMIPKAELMRDMVRIQRVEGMLLVAGAAIILLLVMLIINNLLVPLKKMMSFISTIKRGDLNKLKKRIQLRGYAEITVMSTEFNNMLDQVDGLTRQLLETNAMLYEAELTKKRSELLFLRSQINPHFLYNTLEMVKGMAAVAGAKDIREIARALGEIFRYSIKGGDIVPLREELDIVRSYMQIQQLRFGGRFEVRYELDEGAMTRQVPKMILQPLVENAVFHGLELKEEPGTLVIRAGLDENRWLTVDIEDDGIGMTAARLVQIQEGLGRSFADRTPQAAEEEVGASIGLANVHHRIQLTYGPSGGLRIESAPGAGTTIRLTMPIGGDQDVQRIDRG</sequence>
<dbReference type="EMBL" id="VNHS01000001">
    <property type="protein sequence ID" value="TYP79829.1"/>
    <property type="molecule type" value="Genomic_DNA"/>
</dbReference>
<accession>A0A5S5CJ66</accession>
<proteinExistence type="predicted"/>
<evidence type="ECO:0000256" key="12">
    <source>
        <dbReference type="SAM" id="Phobius"/>
    </source>
</evidence>
<dbReference type="PANTHER" id="PTHR34220:SF7">
    <property type="entry name" value="SENSOR HISTIDINE KINASE YPDA"/>
    <property type="match status" value="1"/>
</dbReference>
<evidence type="ECO:0000256" key="1">
    <source>
        <dbReference type="ARBA" id="ARBA00000085"/>
    </source>
</evidence>
<evidence type="ECO:0000256" key="4">
    <source>
        <dbReference type="ARBA" id="ARBA00022475"/>
    </source>
</evidence>
<dbReference type="InterPro" id="IPR005467">
    <property type="entry name" value="His_kinase_dom"/>
</dbReference>
<keyword evidence="9" id="KW-0067">ATP-binding</keyword>
<comment type="catalytic activity">
    <reaction evidence="1">
        <text>ATP + protein L-histidine = ADP + protein N-phospho-L-histidine.</text>
        <dbReference type="EC" id="2.7.13.3"/>
    </reaction>
</comment>
<evidence type="ECO:0000313" key="16">
    <source>
        <dbReference type="Proteomes" id="UP000323257"/>
    </source>
</evidence>
<keyword evidence="16" id="KW-1185">Reference proteome</keyword>
<dbReference type="InterPro" id="IPR050640">
    <property type="entry name" value="Bact_2-comp_sensor_kinase"/>
</dbReference>
<dbReference type="Proteomes" id="UP000323257">
    <property type="component" value="Unassembled WGS sequence"/>
</dbReference>
<dbReference type="GO" id="GO:0005886">
    <property type="term" value="C:plasma membrane"/>
    <property type="evidence" value="ECO:0007669"/>
    <property type="project" value="UniProtKB-SubCell"/>
</dbReference>
<dbReference type="GO" id="GO:0005524">
    <property type="term" value="F:ATP binding"/>
    <property type="evidence" value="ECO:0007669"/>
    <property type="project" value="UniProtKB-KW"/>
</dbReference>
<evidence type="ECO:0000256" key="5">
    <source>
        <dbReference type="ARBA" id="ARBA00022553"/>
    </source>
</evidence>
<dbReference type="PRINTS" id="PR00344">
    <property type="entry name" value="BCTRLSENSOR"/>
</dbReference>
<gene>
    <name evidence="15" type="ORF">BCM02_101950</name>
</gene>
<protein>
    <recommendedName>
        <fullName evidence="3">histidine kinase</fullName>
        <ecNumber evidence="3">2.7.13.3</ecNumber>
    </recommendedName>
</protein>
<evidence type="ECO:0000259" key="14">
    <source>
        <dbReference type="PROSITE" id="PS50885"/>
    </source>
</evidence>
<feature type="domain" description="Histidine kinase" evidence="13">
    <location>
        <begin position="482"/>
        <end position="597"/>
    </location>
</feature>
<evidence type="ECO:0000313" key="15">
    <source>
        <dbReference type="EMBL" id="TYP79829.1"/>
    </source>
</evidence>
<comment type="caution">
    <text evidence="15">The sequence shown here is derived from an EMBL/GenBank/DDBJ whole genome shotgun (WGS) entry which is preliminary data.</text>
</comment>
<dbReference type="EC" id="2.7.13.3" evidence="3"/>
<dbReference type="SUPFAM" id="SSF55874">
    <property type="entry name" value="ATPase domain of HSP90 chaperone/DNA topoisomerase II/histidine kinase"/>
    <property type="match status" value="1"/>
</dbReference>
<keyword evidence="8 15" id="KW-0418">Kinase</keyword>
<feature type="domain" description="HAMP" evidence="14">
    <location>
        <begin position="310"/>
        <end position="365"/>
    </location>
</feature>
<dbReference type="PROSITE" id="PS50109">
    <property type="entry name" value="HIS_KIN"/>
    <property type="match status" value="1"/>
</dbReference>
<keyword evidence="10" id="KW-0902">Two-component regulatory system</keyword>
<dbReference type="Gene3D" id="3.30.565.10">
    <property type="entry name" value="Histidine kinase-like ATPase, C-terminal domain"/>
    <property type="match status" value="1"/>
</dbReference>
<dbReference type="Gene3D" id="6.10.340.10">
    <property type="match status" value="1"/>
</dbReference>
<evidence type="ECO:0000256" key="6">
    <source>
        <dbReference type="ARBA" id="ARBA00022679"/>
    </source>
</evidence>
<evidence type="ECO:0000256" key="3">
    <source>
        <dbReference type="ARBA" id="ARBA00012438"/>
    </source>
</evidence>
<feature type="transmembrane region" description="Helical" evidence="12">
    <location>
        <begin position="291"/>
        <end position="314"/>
    </location>
</feature>
<dbReference type="PANTHER" id="PTHR34220">
    <property type="entry name" value="SENSOR HISTIDINE KINASE YPDA"/>
    <property type="match status" value="1"/>
</dbReference>
<comment type="subcellular location">
    <subcellularLocation>
        <location evidence="2">Cell membrane</location>
        <topology evidence="2">Multi-pass membrane protein</topology>
    </subcellularLocation>
</comment>
<dbReference type="SMART" id="SM00387">
    <property type="entry name" value="HATPase_c"/>
    <property type="match status" value="1"/>
</dbReference>
<dbReference type="OrthoDB" id="9809348at2"/>
<dbReference type="InterPro" id="IPR003660">
    <property type="entry name" value="HAMP_dom"/>
</dbReference>
<dbReference type="InterPro" id="IPR036890">
    <property type="entry name" value="HATPase_C_sf"/>
</dbReference>
<evidence type="ECO:0000256" key="10">
    <source>
        <dbReference type="ARBA" id="ARBA00023012"/>
    </source>
</evidence>
<dbReference type="InterPro" id="IPR010559">
    <property type="entry name" value="Sig_transdc_His_kin_internal"/>
</dbReference>
<name>A0A5S5CJ66_9BACL</name>
<evidence type="ECO:0000256" key="9">
    <source>
        <dbReference type="ARBA" id="ARBA00022840"/>
    </source>
</evidence>
<evidence type="ECO:0000256" key="7">
    <source>
        <dbReference type="ARBA" id="ARBA00022741"/>
    </source>
</evidence>
<keyword evidence="4" id="KW-1003">Cell membrane</keyword>
<dbReference type="PROSITE" id="PS50885">
    <property type="entry name" value="HAMP"/>
    <property type="match status" value="1"/>
</dbReference>
<evidence type="ECO:0000259" key="13">
    <source>
        <dbReference type="PROSITE" id="PS50109"/>
    </source>
</evidence>
<keyword evidence="6" id="KW-0808">Transferase</keyword>
<evidence type="ECO:0000256" key="2">
    <source>
        <dbReference type="ARBA" id="ARBA00004651"/>
    </source>
</evidence>
<dbReference type="RefSeq" id="WP_148927847.1">
    <property type="nucleotide sequence ID" value="NZ_VNHS01000001.1"/>
</dbReference>
<keyword evidence="7" id="KW-0547">Nucleotide-binding</keyword>
<dbReference type="Pfam" id="PF06580">
    <property type="entry name" value="His_kinase"/>
    <property type="match status" value="1"/>
</dbReference>
<dbReference type="InterPro" id="IPR003594">
    <property type="entry name" value="HATPase_dom"/>
</dbReference>
<keyword evidence="12" id="KW-1133">Transmembrane helix</keyword>
<evidence type="ECO:0000256" key="11">
    <source>
        <dbReference type="ARBA" id="ARBA00023136"/>
    </source>
</evidence>
<dbReference type="Pfam" id="PF02518">
    <property type="entry name" value="HATPase_c"/>
    <property type="match status" value="1"/>
</dbReference>
<keyword evidence="5" id="KW-0597">Phosphoprotein</keyword>
<dbReference type="GO" id="GO:0000155">
    <property type="term" value="F:phosphorelay sensor kinase activity"/>
    <property type="evidence" value="ECO:0007669"/>
    <property type="project" value="InterPro"/>
</dbReference>
<organism evidence="15 16">
    <name type="scientific">Paenibacillus methanolicus</name>
    <dbReference type="NCBI Taxonomy" id="582686"/>
    <lineage>
        <taxon>Bacteria</taxon>
        <taxon>Bacillati</taxon>
        <taxon>Bacillota</taxon>
        <taxon>Bacilli</taxon>
        <taxon>Bacillales</taxon>
        <taxon>Paenibacillaceae</taxon>
        <taxon>Paenibacillus</taxon>
    </lineage>
</organism>